<evidence type="ECO:0000259" key="2">
    <source>
        <dbReference type="Pfam" id="PF10276"/>
    </source>
</evidence>
<dbReference type="GO" id="GO:0006120">
    <property type="term" value="P:mitochondrial electron transport, NADH to ubiquinone"/>
    <property type="evidence" value="ECO:0007669"/>
    <property type="project" value="TreeGrafter"/>
</dbReference>
<dbReference type="Gene3D" id="2.60.260.40">
    <property type="entry name" value="q5lls5 like domains"/>
    <property type="match status" value="1"/>
</dbReference>
<dbReference type="GO" id="GO:0005739">
    <property type="term" value="C:mitochondrion"/>
    <property type="evidence" value="ECO:0007669"/>
    <property type="project" value="GOC"/>
</dbReference>
<dbReference type="STRING" id="106004.A0A1Y2G0V4"/>
<dbReference type="Pfam" id="PF10276">
    <property type="entry name" value="zf-CHCC"/>
    <property type="match status" value="1"/>
</dbReference>
<dbReference type="InterPro" id="IPR019401">
    <property type="entry name" value="Znf_CHCC"/>
</dbReference>
<proteinExistence type="predicted"/>
<protein>
    <recommendedName>
        <fullName evidence="2">Zinc finger CHCC-type domain-containing protein</fullName>
    </recommendedName>
</protein>
<feature type="domain" description="Zinc finger CHCC-type" evidence="2">
    <location>
        <begin position="90"/>
        <end position="128"/>
    </location>
</feature>
<keyword evidence="4" id="KW-1185">Reference proteome</keyword>
<name>A0A1Y2G0V4_9BASI</name>
<dbReference type="PANTHER" id="PTHR13156:SF0">
    <property type="entry name" value="NADH DEHYDROGENASE [UBIQUINONE] IRON-SULFUR PROTEIN 6, MITOCHONDRIAL"/>
    <property type="match status" value="1"/>
</dbReference>
<dbReference type="InParanoid" id="A0A1Y2G0V4"/>
<reference evidence="3 4" key="1">
    <citation type="submission" date="2016-07" db="EMBL/GenBank/DDBJ databases">
        <title>Pervasive Adenine N6-methylation of Active Genes in Fungi.</title>
        <authorList>
            <consortium name="DOE Joint Genome Institute"/>
            <person name="Mondo S.J."/>
            <person name="Dannebaum R.O."/>
            <person name="Kuo R.C."/>
            <person name="Labutti K."/>
            <person name="Haridas S."/>
            <person name="Kuo A."/>
            <person name="Salamov A."/>
            <person name="Ahrendt S.R."/>
            <person name="Lipzen A."/>
            <person name="Sullivan W."/>
            <person name="Andreopoulos W.B."/>
            <person name="Clum A."/>
            <person name="Lindquist E."/>
            <person name="Daum C."/>
            <person name="Ramamoorthy G.K."/>
            <person name="Gryganskyi A."/>
            <person name="Culley D."/>
            <person name="Magnuson J.K."/>
            <person name="James T.Y."/>
            <person name="O'Malley M.A."/>
            <person name="Stajich J.E."/>
            <person name="Spatafora J.W."/>
            <person name="Visel A."/>
            <person name="Grigoriev I.V."/>
        </authorList>
    </citation>
    <scope>NUCLEOTIDE SEQUENCE [LARGE SCALE GENOMIC DNA]</scope>
    <source>
        <strain evidence="3 4">62-1032</strain>
    </source>
</reference>
<evidence type="ECO:0000313" key="4">
    <source>
        <dbReference type="Proteomes" id="UP000193467"/>
    </source>
</evidence>
<gene>
    <name evidence="3" type="ORF">BCR35DRAFT_299790</name>
</gene>
<organism evidence="3 4">
    <name type="scientific">Leucosporidium creatinivorum</name>
    <dbReference type="NCBI Taxonomy" id="106004"/>
    <lineage>
        <taxon>Eukaryota</taxon>
        <taxon>Fungi</taxon>
        <taxon>Dikarya</taxon>
        <taxon>Basidiomycota</taxon>
        <taxon>Pucciniomycotina</taxon>
        <taxon>Microbotryomycetes</taxon>
        <taxon>Leucosporidiales</taxon>
        <taxon>Leucosporidium</taxon>
    </lineage>
</organism>
<dbReference type="OrthoDB" id="307899at2759"/>
<feature type="region of interest" description="Disordered" evidence="1">
    <location>
        <begin position="22"/>
        <end position="43"/>
    </location>
</feature>
<dbReference type="PANTHER" id="PTHR13156">
    <property type="entry name" value="NADH-UBIQUINONE OXIDOREDUCTASE 13 KD-A SUBUNIT"/>
    <property type="match status" value="1"/>
</dbReference>
<dbReference type="EMBL" id="MCGR01000004">
    <property type="protein sequence ID" value="ORY90210.1"/>
    <property type="molecule type" value="Genomic_DNA"/>
</dbReference>
<sequence>MIRTLRSSLQFTQKRFAHNVVSRTPAAPHTPPNVSTTQAPNRATTWTTTQAARTDAMVGPRFEQTAEAFQPRPLAAIELIKEQPIRIVEGRVAACDGGGGALGHPLIYVNLDKPSENGHGCIYCGLRFKQSEDHHHH</sequence>
<comment type="caution">
    <text evidence="3">The sequence shown here is derived from an EMBL/GenBank/DDBJ whole genome shotgun (WGS) entry which is preliminary data.</text>
</comment>
<accession>A0A1Y2G0V4</accession>
<evidence type="ECO:0000313" key="3">
    <source>
        <dbReference type="EMBL" id="ORY90210.1"/>
    </source>
</evidence>
<evidence type="ECO:0000256" key="1">
    <source>
        <dbReference type="SAM" id="MobiDB-lite"/>
    </source>
</evidence>
<dbReference type="AlphaFoldDB" id="A0A1Y2G0V4"/>
<dbReference type="Proteomes" id="UP000193467">
    <property type="component" value="Unassembled WGS sequence"/>
</dbReference>